<evidence type="ECO:0000313" key="7">
    <source>
        <dbReference type="EMBL" id="OQV15199.1"/>
    </source>
</evidence>
<protein>
    <recommendedName>
        <fullName evidence="1">non-specific serine/threonine protein kinase</fullName>
        <ecNumber evidence="1">2.7.11.1</ecNumber>
    </recommendedName>
</protein>
<name>A0A1W0WJ48_HYPEX</name>
<dbReference type="AlphaFoldDB" id="A0A1W0WJ48"/>
<sequence length="542" mass="59930">MHARLLLPTVYHKPNYLSADPAGLANHSCDYIRSLQFPTTLTDSLITDELTWPEQHDPSSDGLDERMEATTPSSLSKEFCDWEKSSLRGVTIAGSYTCGAVIGKGSFGTIRIGQTSKNGSINHVAIKLEKLNKHGGSSCLDKEFRLLKRLQKAPSGIPAILALSTLGPYRALVMQLLGPNLQELFERCGKKFSEQCVALIALQLLDRFELLHSEQILYRDVKGENFLIGYPGSRSQNTIHLVDFGLAREWTADQYERRSPAGTPRYMSLRTHMGKQPSYRDDLESLSFLFIYFAKGKLPWQGIHDGSTIGRIKRIGIKKGGTSPEELCEGLNPGFCRSLKASRMLAYEQLPNYNLFRSIFETVLREERARLTGDNVTFDWLDKNVNLEFGFDKKHAKQRAVTAAAAKDVPRSPAAVEQGAAGVKHSSSLGPPLKVPESRTTVSVWNGEPPTVTPRKKAVNLKNVNSQPNLSMQTVNPPQADKSDSNMNGLPMMCIPSLSDATRQKKDAWGCFAFVKNLMSSARSDSIPQSSMMGCPFGKDGN</sequence>
<feature type="region of interest" description="Disordered" evidence="5">
    <location>
        <begin position="412"/>
        <end position="454"/>
    </location>
</feature>
<dbReference type="PROSITE" id="PS00107">
    <property type="entry name" value="PROTEIN_KINASE_ATP"/>
    <property type="match status" value="1"/>
</dbReference>
<feature type="region of interest" description="Disordered" evidence="5">
    <location>
        <begin position="50"/>
        <end position="72"/>
    </location>
</feature>
<evidence type="ECO:0000256" key="2">
    <source>
        <dbReference type="ARBA" id="ARBA00022741"/>
    </source>
</evidence>
<organism evidence="7 8">
    <name type="scientific">Hypsibius exemplaris</name>
    <name type="common">Freshwater tardigrade</name>
    <dbReference type="NCBI Taxonomy" id="2072580"/>
    <lineage>
        <taxon>Eukaryota</taxon>
        <taxon>Metazoa</taxon>
        <taxon>Ecdysozoa</taxon>
        <taxon>Tardigrada</taxon>
        <taxon>Eutardigrada</taxon>
        <taxon>Parachela</taxon>
        <taxon>Hypsibioidea</taxon>
        <taxon>Hypsibiidae</taxon>
        <taxon>Hypsibius</taxon>
    </lineage>
</organism>
<keyword evidence="3 4" id="KW-0067">ATP-binding</keyword>
<dbReference type="PROSITE" id="PS00108">
    <property type="entry name" value="PROTEIN_KINASE_ST"/>
    <property type="match status" value="1"/>
</dbReference>
<dbReference type="GO" id="GO:0005524">
    <property type="term" value="F:ATP binding"/>
    <property type="evidence" value="ECO:0007669"/>
    <property type="project" value="UniProtKB-UniRule"/>
</dbReference>
<dbReference type="Pfam" id="PF00069">
    <property type="entry name" value="Pkinase"/>
    <property type="match status" value="1"/>
</dbReference>
<feature type="region of interest" description="Disordered" evidence="5">
    <location>
        <begin position="468"/>
        <end position="488"/>
    </location>
</feature>
<feature type="compositionally biased region" description="Basic and acidic residues" evidence="5">
    <location>
        <begin position="54"/>
        <end position="68"/>
    </location>
</feature>
<dbReference type="InterPro" id="IPR000719">
    <property type="entry name" value="Prot_kinase_dom"/>
</dbReference>
<dbReference type="SMART" id="SM00220">
    <property type="entry name" value="S_TKc"/>
    <property type="match status" value="1"/>
</dbReference>
<keyword evidence="8" id="KW-1185">Reference proteome</keyword>
<dbReference type="Proteomes" id="UP000192578">
    <property type="component" value="Unassembled WGS sequence"/>
</dbReference>
<dbReference type="InterPro" id="IPR017441">
    <property type="entry name" value="Protein_kinase_ATP_BS"/>
</dbReference>
<keyword evidence="7" id="KW-0808">Transferase</keyword>
<dbReference type="EC" id="2.7.11.1" evidence="1"/>
<feature type="compositionally biased region" description="Polar residues" evidence="5">
    <location>
        <begin position="468"/>
        <end position="477"/>
    </location>
</feature>
<dbReference type="SUPFAM" id="SSF56112">
    <property type="entry name" value="Protein kinase-like (PK-like)"/>
    <property type="match status" value="1"/>
</dbReference>
<proteinExistence type="predicted"/>
<comment type="caution">
    <text evidence="7">The sequence shown here is derived from an EMBL/GenBank/DDBJ whole genome shotgun (WGS) entry which is preliminary data.</text>
</comment>
<evidence type="ECO:0000259" key="6">
    <source>
        <dbReference type="PROSITE" id="PS50011"/>
    </source>
</evidence>
<evidence type="ECO:0000256" key="5">
    <source>
        <dbReference type="SAM" id="MobiDB-lite"/>
    </source>
</evidence>
<keyword evidence="7" id="KW-0418">Kinase</keyword>
<gene>
    <name evidence="7" type="ORF">BV898_10583</name>
</gene>
<dbReference type="Gene3D" id="1.10.510.10">
    <property type="entry name" value="Transferase(Phosphotransferase) domain 1"/>
    <property type="match status" value="1"/>
</dbReference>
<evidence type="ECO:0000256" key="3">
    <source>
        <dbReference type="ARBA" id="ARBA00022840"/>
    </source>
</evidence>
<dbReference type="PANTHER" id="PTHR11909">
    <property type="entry name" value="CASEIN KINASE-RELATED"/>
    <property type="match status" value="1"/>
</dbReference>
<dbReference type="OrthoDB" id="10424469at2759"/>
<dbReference type="EMBL" id="MTYJ01000092">
    <property type="protein sequence ID" value="OQV15199.1"/>
    <property type="molecule type" value="Genomic_DNA"/>
</dbReference>
<accession>A0A1W0WJ48</accession>
<feature type="domain" description="Protein kinase" evidence="6">
    <location>
        <begin position="96"/>
        <end position="381"/>
    </location>
</feature>
<feature type="binding site" evidence="4">
    <location>
        <position position="127"/>
    </location>
    <ligand>
        <name>ATP</name>
        <dbReference type="ChEBI" id="CHEBI:30616"/>
    </ligand>
</feature>
<dbReference type="InterPro" id="IPR008271">
    <property type="entry name" value="Ser/Thr_kinase_AS"/>
</dbReference>
<evidence type="ECO:0000256" key="4">
    <source>
        <dbReference type="PROSITE-ProRule" id="PRU10141"/>
    </source>
</evidence>
<evidence type="ECO:0000313" key="8">
    <source>
        <dbReference type="Proteomes" id="UP000192578"/>
    </source>
</evidence>
<evidence type="ECO:0000256" key="1">
    <source>
        <dbReference type="ARBA" id="ARBA00012513"/>
    </source>
</evidence>
<dbReference type="InterPro" id="IPR050235">
    <property type="entry name" value="CK1_Ser-Thr_kinase"/>
</dbReference>
<dbReference type="PROSITE" id="PS50011">
    <property type="entry name" value="PROTEIN_KINASE_DOM"/>
    <property type="match status" value="1"/>
</dbReference>
<dbReference type="GO" id="GO:0004674">
    <property type="term" value="F:protein serine/threonine kinase activity"/>
    <property type="evidence" value="ECO:0007669"/>
    <property type="project" value="UniProtKB-EC"/>
</dbReference>
<keyword evidence="2 4" id="KW-0547">Nucleotide-binding</keyword>
<dbReference type="InterPro" id="IPR011009">
    <property type="entry name" value="Kinase-like_dom_sf"/>
</dbReference>
<reference evidence="8" key="1">
    <citation type="submission" date="2017-01" db="EMBL/GenBank/DDBJ databases">
        <title>Comparative genomics of anhydrobiosis in the tardigrade Hypsibius dujardini.</title>
        <authorList>
            <person name="Yoshida Y."/>
            <person name="Koutsovoulos G."/>
            <person name="Laetsch D."/>
            <person name="Stevens L."/>
            <person name="Kumar S."/>
            <person name="Horikawa D."/>
            <person name="Ishino K."/>
            <person name="Komine S."/>
            <person name="Tomita M."/>
            <person name="Blaxter M."/>
            <person name="Arakawa K."/>
        </authorList>
    </citation>
    <scope>NUCLEOTIDE SEQUENCE [LARGE SCALE GENOMIC DNA]</scope>
    <source>
        <strain evidence="8">Z151</strain>
    </source>
</reference>